<evidence type="ECO:0000313" key="1">
    <source>
        <dbReference type="EMBL" id="NJP37200.1"/>
    </source>
</evidence>
<proteinExistence type="predicted"/>
<keyword evidence="2" id="KW-1185">Reference proteome</keyword>
<dbReference type="AlphaFoldDB" id="A0A969PPJ6"/>
<comment type="caution">
    <text evidence="1">The sequence shown here is derived from an EMBL/GenBank/DDBJ whole genome shotgun (WGS) entry which is preliminary data.</text>
</comment>
<protein>
    <submittedName>
        <fullName evidence="1">Uncharacterized protein</fullName>
    </submittedName>
</protein>
<evidence type="ECO:0000313" key="2">
    <source>
        <dbReference type="Proteomes" id="UP000752012"/>
    </source>
</evidence>
<name>A0A969PPJ6_9BACI</name>
<dbReference type="EMBL" id="JAATHJ010000006">
    <property type="protein sequence ID" value="NJP37200.1"/>
    <property type="molecule type" value="Genomic_DNA"/>
</dbReference>
<sequence length="224" mass="26220">MISINVYNKYNNEETKEFETINFNETKFVNNFEETLNTYIIKNELSPTGFRNFRIISDEVYSQTVRVRGQIVHEVVKQELFIAYSKELANEGNFVQGSLITLCRKDDSFKVKNTFEARFNVEYEQYKFDVLRIIEASADVRNANFDVNIETVNGVSMRGTRVHNTQYYEQMLRNGDLKAVMVNYDMPEKTVTFRVSVEGNLLLYSSLSDYEILELVEILINLQE</sequence>
<gene>
    <name evidence="1" type="ORF">HCN83_06310</name>
</gene>
<dbReference type="Proteomes" id="UP000752012">
    <property type="component" value="Unassembled WGS sequence"/>
</dbReference>
<organism evidence="1 2">
    <name type="scientific">Alkalicoccus luteus</name>
    <dbReference type="NCBI Taxonomy" id="1237094"/>
    <lineage>
        <taxon>Bacteria</taxon>
        <taxon>Bacillati</taxon>
        <taxon>Bacillota</taxon>
        <taxon>Bacilli</taxon>
        <taxon>Bacillales</taxon>
        <taxon>Bacillaceae</taxon>
        <taxon>Alkalicoccus</taxon>
    </lineage>
</organism>
<reference evidence="1 2" key="1">
    <citation type="submission" date="2020-03" db="EMBL/GenBank/DDBJ databases">
        <title>Assessment of the enzymatic potential of alkaline-tolerant lipase obtained from Bacillus luteus H11 (technogenic soil) for the bioremediation of saline soils contaminated with petroleum substances.</title>
        <authorList>
            <person name="Kalwasinska A."/>
        </authorList>
    </citation>
    <scope>NUCLEOTIDE SEQUENCE [LARGE SCALE GENOMIC DNA]</scope>
    <source>
        <strain evidence="1 2">H11</strain>
    </source>
</reference>
<accession>A0A969PPJ6</accession>